<dbReference type="EMBL" id="PEZY01000005">
    <property type="protein sequence ID" value="PIS06217.1"/>
    <property type="molecule type" value="Genomic_DNA"/>
</dbReference>
<feature type="domain" description="MEDS" evidence="1">
    <location>
        <begin position="20"/>
        <end position="181"/>
    </location>
</feature>
<dbReference type="Pfam" id="PF14417">
    <property type="entry name" value="MEDS"/>
    <property type="match status" value="1"/>
</dbReference>
<comment type="caution">
    <text evidence="2">The sequence shown here is derived from an EMBL/GenBank/DDBJ whole genome shotgun (WGS) entry which is preliminary data.</text>
</comment>
<protein>
    <recommendedName>
        <fullName evidence="1">MEDS domain-containing protein</fullName>
    </recommendedName>
</protein>
<dbReference type="InterPro" id="IPR025847">
    <property type="entry name" value="MEDS_domain"/>
</dbReference>
<evidence type="ECO:0000313" key="3">
    <source>
        <dbReference type="Proteomes" id="UP000229056"/>
    </source>
</evidence>
<organism evidence="2 3">
    <name type="scientific">Candidatus Buchananbacteria bacterium CG10_big_fil_rev_8_21_14_0_10_33_19</name>
    <dbReference type="NCBI Taxonomy" id="1974525"/>
    <lineage>
        <taxon>Bacteria</taxon>
        <taxon>Candidatus Buchananiibacteriota</taxon>
    </lineage>
</organism>
<dbReference type="AlphaFoldDB" id="A0A2H0W4K4"/>
<evidence type="ECO:0000313" key="2">
    <source>
        <dbReference type="EMBL" id="PIS06217.1"/>
    </source>
</evidence>
<sequence length="214" mass="24733">MNKTKKSQFFNQLADIKLGDHLCLIYNTLSEQFSSIIPFIKIGLDRNEKCIYVADDNTTEAVIKAMKLDDSKLFLSAIKKGNLLLLTKNETYLKDGYFSPKKMVAFIKKTARTAIKNGYTGLRITGEMTWMFGGDPGSEKLIEYEYKLNDFFEEYGVCAICQYNQKRFSEELLVDVFKTHPYVIYGKKIIQNPIYLSDEEFSSARQKMLKILKK</sequence>
<gene>
    <name evidence="2" type="ORF">COT80_01440</name>
</gene>
<reference evidence="3" key="1">
    <citation type="submission" date="2017-09" db="EMBL/GenBank/DDBJ databases">
        <title>Depth-based differentiation of microbial function through sediment-hosted aquifers and enrichment of novel symbionts in the deep terrestrial subsurface.</title>
        <authorList>
            <person name="Probst A.J."/>
            <person name="Ladd B."/>
            <person name="Jarett J.K."/>
            <person name="Geller-Mcgrath D.E."/>
            <person name="Sieber C.M.K."/>
            <person name="Emerson J.B."/>
            <person name="Anantharaman K."/>
            <person name="Thomas B.C."/>
            <person name="Malmstrom R."/>
            <person name="Stieglmeier M."/>
            <person name="Klingl A."/>
            <person name="Woyke T."/>
            <person name="Ryan C.M."/>
            <person name="Banfield J.F."/>
        </authorList>
    </citation>
    <scope>NUCLEOTIDE SEQUENCE [LARGE SCALE GENOMIC DNA]</scope>
</reference>
<name>A0A2H0W4K4_9BACT</name>
<evidence type="ECO:0000259" key="1">
    <source>
        <dbReference type="Pfam" id="PF14417"/>
    </source>
</evidence>
<accession>A0A2H0W4K4</accession>
<dbReference type="Proteomes" id="UP000229056">
    <property type="component" value="Unassembled WGS sequence"/>
</dbReference>
<proteinExistence type="predicted"/>